<feature type="region of interest" description="Disordered" evidence="1">
    <location>
        <begin position="164"/>
        <end position="308"/>
    </location>
</feature>
<proteinExistence type="predicted"/>
<dbReference type="AlphaFoldDB" id="A0AAW0VX75"/>
<dbReference type="Proteomes" id="UP001445076">
    <property type="component" value="Unassembled WGS sequence"/>
</dbReference>
<feature type="compositionally biased region" description="Basic and acidic residues" evidence="1">
    <location>
        <begin position="47"/>
        <end position="62"/>
    </location>
</feature>
<protein>
    <submittedName>
        <fullName evidence="2">Uncharacterized protein</fullName>
    </submittedName>
</protein>
<keyword evidence="3" id="KW-1185">Reference proteome</keyword>
<feature type="compositionally biased region" description="Polar residues" evidence="1">
    <location>
        <begin position="270"/>
        <end position="288"/>
    </location>
</feature>
<evidence type="ECO:0000256" key="1">
    <source>
        <dbReference type="SAM" id="MobiDB-lite"/>
    </source>
</evidence>
<gene>
    <name evidence="2" type="ORF">OTU49_012539</name>
</gene>
<evidence type="ECO:0000313" key="2">
    <source>
        <dbReference type="EMBL" id="KAK8721737.1"/>
    </source>
</evidence>
<feature type="compositionally biased region" description="Polar residues" evidence="1">
    <location>
        <begin position="244"/>
        <end position="259"/>
    </location>
</feature>
<feature type="non-terminal residue" evidence="2">
    <location>
        <position position="308"/>
    </location>
</feature>
<dbReference type="EMBL" id="JARKIK010000098">
    <property type="protein sequence ID" value="KAK8721737.1"/>
    <property type="molecule type" value="Genomic_DNA"/>
</dbReference>
<comment type="caution">
    <text evidence="2">The sequence shown here is derived from an EMBL/GenBank/DDBJ whole genome shotgun (WGS) entry which is preliminary data.</text>
</comment>
<sequence>MSDLELAELAFQTGDWTFHFDCDPEFDCTGSQSQDNMIKEEEEVAEKEEKNGRPGRDVQEPEDVLRLTQKRSLVDTLDFEKDWKKRRLCDKQEVVFQFSSLQKLDETYVDWKQKRRRKKKQRGAEPRHEPREAVRINTEETPALRGSVESCSSRELQDVVYEWRPEPPQEPYHEPRPQPRTESRTVSPCHRDYVSRYNRQDRQTDYNSRYNRQERQTDYDSCYNRQDRQTDYNSRYNRQDRQTDYNSRYNRQDRQTGYNSRYKRQDRQTDYNSRYNRQDRQTYYNSRYNRQDRHTDYDSRYNRQDRHT</sequence>
<feature type="region of interest" description="Disordered" evidence="1">
    <location>
        <begin position="30"/>
        <end position="62"/>
    </location>
</feature>
<feature type="compositionally biased region" description="Basic and acidic residues" evidence="1">
    <location>
        <begin position="122"/>
        <end position="138"/>
    </location>
</feature>
<evidence type="ECO:0000313" key="3">
    <source>
        <dbReference type="Proteomes" id="UP001445076"/>
    </source>
</evidence>
<name>A0AAW0VX75_CHEQU</name>
<organism evidence="2 3">
    <name type="scientific">Cherax quadricarinatus</name>
    <name type="common">Australian red claw crayfish</name>
    <dbReference type="NCBI Taxonomy" id="27406"/>
    <lineage>
        <taxon>Eukaryota</taxon>
        <taxon>Metazoa</taxon>
        <taxon>Ecdysozoa</taxon>
        <taxon>Arthropoda</taxon>
        <taxon>Crustacea</taxon>
        <taxon>Multicrustacea</taxon>
        <taxon>Malacostraca</taxon>
        <taxon>Eumalacostraca</taxon>
        <taxon>Eucarida</taxon>
        <taxon>Decapoda</taxon>
        <taxon>Pleocyemata</taxon>
        <taxon>Astacidea</taxon>
        <taxon>Parastacoidea</taxon>
        <taxon>Parastacidae</taxon>
        <taxon>Cherax</taxon>
    </lineage>
</organism>
<feature type="compositionally biased region" description="Basic and acidic residues" evidence="1">
    <location>
        <begin position="164"/>
        <end position="204"/>
    </location>
</feature>
<accession>A0AAW0VX75</accession>
<feature type="compositionally biased region" description="Basic and acidic residues" evidence="1">
    <location>
        <begin position="289"/>
        <end position="308"/>
    </location>
</feature>
<reference evidence="2 3" key="1">
    <citation type="journal article" date="2024" name="BMC Genomics">
        <title>Genome assembly of redclaw crayfish (Cherax quadricarinatus) provides insights into its immune adaptation and hypoxia tolerance.</title>
        <authorList>
            <person name="Liu Z."/>
            <person name="Zheng J."/>
            <person name="Li H."/>
            <person name="Fang K."/>
            <person name="Wang S."/>
            <person name="He J."/>
            <person name="Zhou D."/>
            <person name="Weng S."/>
            <person name="Chi M."/>
            <person name="Gu Z."/>
            <person name="He J."/>
            <person name="Li F."/>
            <person name="Wang M."/>
        </authorList>
    </citation>
    <scope>NUCLEOTIDE SEQUENCE [LARGE SCALE GENOMIC DNA]</scope>
    <source>
        <strain evidence="2">ZL_2023a</strain>
    </source>
</reference>
<feature type="region of interest" description="Disordered" evidence="1">
    <location>
        <begin position="112"/>
        <end position="152"/>
    </location>
</feature>